<feature type="transmembrane region" description="Helical" evidence="1">
    <location>
        <begin position="20"/>
        <end position="46"/>
    </location>
</feature>
<sequence>MKELTDVRQRDLQAVLKMIGWGITSIGCLMISSWMPLGMAVMWISVGIMWQLSARRFDPDRMVIRYDFDVFS</sequence>
<keyword evidence="1" id="KW-0812">Transmembrane</keyword>
<evidence type="ECO:0000256" key="1">
    <source>
        <dbReference type="SAM" id="Phobius"/>
    </source>
</evidence>
<name>M0KAI0_9EURY</name>
<evidence type="ECO:0000313" key="3">
    <source>
        <dbReference type="Proteomes" id="UP000011623"/>
    </source>
</evidence>
<reference evidence="2 3" key="1">
    <citation type="journal article" date="2014" name="PLoS Genet.">
        <title>Phylogenetically driven sequencing of extremely halophilic archaea reveals strategies for static and dynamic osmo-response.</title>
        <authorList>
            <person name="Becker E.A."/>
            <person name="Seitzer P.M."/>
            <person name="Tritt A."/>
            <person name="Larsen D."/>
            <person name="Krusor M."/>
            <person name="Yao A.I."/>
            <person name="Wu D."/>
            <person name="Madern D."/>
            <person name="Eisen J.A."/>
            <person name="Darling A.E."/>
            <person name="Facciotti M.T."/>
        </authorList>
    </citation>
    <scope>NUCLEOTIDE SEQUENCE [LARGE SCALE GENOMIC DNA]</scope>
    <source>
        <strain evidence="2 3">JCM 13557</strain>
    </source>
</reference>
<protein>
    <submittedName>
        <fullName evidence="2">Uncharacterized protein</fullName>
    </submittedName>
</protein>
<comment type="caution">
    <text evidence="2">The sequence shown here is derived from an EMBL/GenBank/DDBJ whole genome shotgun (WGS) entry which is preliminary data.</text>
</comment>
<evidence type="ECO:0000313" key="2">
    <source>
        <dbReference type="EMBL" id="EMA17169.1"/>
    </source>
</evidence>
<keyword evidence="3" id="KW-1185">Reference proteome</keyword>
<dbReference type="PROSITE" id="PS51257">
    <property type="entry name" value="PROKAR_LIPOPROTEIN"/>
    <property type="match status" value="1"/>
</dbReference>
<organism evidence="2 3">
    <name type="scientific">Haloarcula amylolytica JCM 13557</name>
    <dbReference type="NCBI Taxonomy" id="1227452"/>
    <lineage>
        <taxon>Archaea</taxon>
        <taxon>Methanobacteriati</taxon>
        <taxon>Methanobacteriota</taxon>
        <taxon>Stenosarchaea group</taxon>
        <taxon>Halobacteria</taxon>
        <taxon>Halobacteriales</taxon>
        <taxon>Haloarculaceae</taxon>
        <taxon>Haloarcula</taxon>
    </lineage>
</organism>
<dbReference type="Proteomes" id="UP000011623">
    <property type="component" value="Unassembled WGS sequence"/>
</dbReference>
<keyword evidence="1" id="KW-1133">Transmembrane helix</keyword>
<dbReference type="EMBL" id="AOLW01000047">
    <property type="protein sequence ID" value="EMA17169.1"/>
    <property type="molecule type" value="Genomic_DNA"/>
</dbReference>
<keyword evidence="1" id="KW-0472">Membrane</keyword>
<gene>
    <name evidence="2" type="ORF">C442_17905</name>
</gene>
<accession>M0KAI0</accession>
<dbReference type="AlphaFoldDB" id="M0KAI0"/>
<proteinExistence type="predicted"/>